<name>A0A9P7BZ50_9FUNG</name>
<keyword evidence="2" id="KW-1185">Reference proteome</keyword>
<proteinExistence type="predicted"/>
<reference evidence="1 2" key="1">
    <citation type="journal article" date="2020" name="Microb. Genom.">
        <title>Genetic diversity of clinical and environmental Mucorales isolates obtained from an investigation of mucormycosis cases among solid organ transplant recipients.</title>
        <authorList>
            <person name="Nguyen M.H."/>
            <person name="Kaul D."/>
            <person name="Muto C."/>
            <person name="Cheng S.J."/>
            <person name="Richter R.A."/>
            <person name="Bruno V.M."/>
            <person name="Liu G."/>
            <person name="Beyhan S."/>
            <person name="Sundermann A.J."/>
            <person name="Mounaud S."/>
            <person name="Pasculle A.W."/>
            <person name="Nierman W.C."/>
            <person name="Driscoll E."/>
            <person name="Cumbie R."/>
            <person name="Clancy C.J."/>
            <person name="Dupont C.L."/>
        </authorList>
    </citation>
    <scope>NUCLEOTIDE SEQUENCE [LARGE SCALE GENOMIC DNA]</scope>
    <source>
        <strain evidence="1 2">GL24</strain>
    </source>
</reference>
<organism evidence="1 2">
    <name type="scientific">Rhizopus delemar</name>
    <dbReference type="NCBI Taxonomy" id="936053"/>
    <lineage>
        <taxon>Eukaryota</taxon>
        <taxon>Fungi</taxon>
        <taxon>Fungi incertae sedis</taxon>
        <taxon>Mucoromycota</taxon>
        <taxon>Mucoromycotina</taxon>
        <taxon>Mucoromycetes</taxon>
        <taxon>Mucorales</taxon>
        <taxon>Mucorineae</taxon>
        <taxon>Rhizopodaceae</taxon>
        <taxon>Rhizopus</taxon>
    </lineage>
</organism>
<gene>
    <name evidence="1" type="ORF">G6F50_017894</name>
</gene>
<evidence type="ECO:0000313" key="2">
    <source>
        <dbReference type="Proteomes" id="UP000740926"/>
    </source>
</evidence>
<dbReference type="AlphaFoldDB" id="A0A9P7BZ50"/>
<dbReference type="Proteomes" id="UP000740926">
    <property type="component" value="Unassembled WGS sequence"/>
</dbReference>
<dbReference type="EMBL" id="JAANIU010014657">
    <property type="protein sequence ID" value="KAG1529589.1"/>
    <property type="molecule type" value="Genomic_DNA"/>
</dbReference>
<comment type="caution">
    <text evidence="1">The sequence shown here is derived from an EMBL/GenBank/DDBJ whole genome shotgun (WGS) entry which is preliminary data.</text>
</comment>
<sequence>MQVRTHVSLRNADLQNLIAHIEVERGSRNEARDILAAWRIGERQQIGMLAAGACGVQLGLIEAHHGQQLRGQADRGASIDIAHVHLAAAPQGTGHADVGAVAARG</sequence>
<protein>
    <submittedName>
        <fullName evidence="1">Uncharacterized protein</fullName>
    </submittedName>
</protein>
<accession>A0A9P7BZ50</accession>
<evidence type="ECO:0000313" key="1">
    <source>
        <dbReference type="EMBL" id="KAG1529589.1"/>
    </source>
</evidence>